<gene>
    <name evidence="1" type="ORF">LKD71_15390</name>
</gene>
<dbReference type="AlphaFoldDB" id="A0AAE3J8B9"/>
<keyword evidence="2" id="KW-1185">Reference proteome</keyword>
<name>A0AAE3J8B9_9FIRM</name>
<dbReference type="RefSeq" id="WP_178047214.1">
    <property type="nucleotide sequence ID" value="NZ_JAJEPR010000040.1"/>
</dbReference>
<reference evidence="1 2" key="1">
    <citation type="submission" date="2021-10" db="EMBL/GenBank/DDBJ databases">
        <title>Anaerobic single-cell dispensing facilitates the cultivation of human gut bacteria.</title>
        <authorList>
            <person name="Afrizal A."/>
        </authorList>
    </citation>
    <scope>NUCLEOTIDE SEQUENCE [LARGE SCALE GENOMIC DNA]</scope>
    <source>
        <strain evidence="1 2">CLA-AA-H277</strain>
    </source>
</reference>
<organism evidence="1 2">
    <name type="scientific">Fusicatenibacter faecihominis</name>
    <dbReference type="NCBI Taxonomy" id="2881276"/>
    <lineage>
        <taxon>Bacteria</taxon>
        <taxon>Bacillati</taxon>
        <taxon>Bacillota</taxon>
        <taxon>Clostridia</taxon>
        <taxon>Lachnospirales</taxon>
        <taxon>Lachnospiraceae</taxon>
        <taxon>Fusicatenibacter</taxon>
    </lineage>
</organism>
<accession>A0AAE3J8B9</accession>
<evidence type="ECO:0000313" key="2">
    <source>
        <dbReference type="Proteomes" id="UP001197875"/>
    </source>
</evidence>
<dbReference type="EMBL" id="JAJEPR010000040">
    <property type="protein sequence ID" value="MCC2191160.1"/>
    <property type="molecule type" value="Genomic_DNA"/>
</dbReference>
<sequence>MGYIEQENCVRLCNDLARMLEEEKTVLSGFLSGDIAEEYKKLLDSEIEEWVRLKKIIGTI</sequence>
<comment type="caution">
    <text evidence="1">The sequence shown here is derived from an EMBL/GenBank/DDBJ whole genome shotgun (WGS) entry which is preliminary data.</text>
</comment>
<evidence type="ECO:0000313" key="1">
    <source>
        <dbReference type="EMBL" id="MCC2191160.1"/>
    </source>
</evidence>
<dbReference type="Proteomes" id="UP001197875">
    <property type="component" value="Unassembled WGS sequence"/>
</dbReference>
<proteinExistence type="predicted"/>
<protein>
    <submittedName>
        <fullName evidence="1">Uncharacterized protein</fullName>
    </submittedName>
</protein>